<keyword evidence="3" id="KW-1185">Reference proteome</keyword>
<protein>
    <submittedName>
        <fullName evidence="2">DUF3574 domain-containing protein</fullName>
    </submittedName>
</protein>
<name>A0AAJ4TL98_9GAMM</name>
<dbReference type="EMBL" id="CP076680">
    <property type="protein sequence ID" value="QWU99645.1"/>
    <property type="molecule type" value="Genomic_DNA"/>
</dbReference>
<sequence>MKRYIITLALCIFVLSDTGFADTKDNQGYIVKLYFGRTMKDDKDNISYVSDKMFKNFENKYITPAFPDGYTENDARGYWRSPTGTTYSEKTKVVTILADDKSKQLEQKVNNLVNVYEKAYHQESVLVTYTKTDYSFI</sequence>
<dbReference type="Pfam" id="PF12098">
    <property type="entry name" value="DUF3574"/>
    <property type="match status" value="1"/>
</dbReference>
<gene>
    <name evidence="2" type="ORF">KQR59_01840</name>
</gene>
<evidence type="ECO:0000256" key="1">
    <source>
        <dbReference type="SAM" id="SignalP"/>
    </source>
</evidence>
<accession>A0AAJ4TL98</accession>
<organism evidence="2 3">
    <name type="scientific">Francisella salimarina</name>
    <dbReference type="NCBI Taxonomy" id="2599927"/>
    <lineage>
        <taxon>Bacteria</taxon>
        <taxon>Pseudomonadati</taxon>
        <taxon>Pseudomonadota</taxon>
        <taxon>Gammaproteobacteria</taxon>
        <taxon>Thiotrichales</taxon>
        <taxon>Francisellaceae</taxon>
        <taxon>Francisella</taxon>
    </lineage>
</organism>
<proteinExistence type="predicted"/>
<evidence type="ECO:0000313" key="2">
    <source>
        <dbReference type="EMBL" id="QWU99645.1"/>
    </source>
</evidence>
<evidence type="ECO:0000313" key="3">
    <source>
        <dbReference type="Proteomes" id="UP000683421"/>
    </source>
</evidence>
<dbReference type="InterPro" id="IPR021957">
    <property type="entry name" value="DUF3574"/>
</dbReference>
<dbReference type="AlphaFoldDB" id="A0AAJ4TL98"/>
<feature type="signal peptide" evidence="1">
    <location>
        <begin position="1"/>
        <end position="21"/>
    </location>
</feature>
<dbReference type="Proteomes" id="UP000683421">
    <property type="component" value="Chromosome"/>
</dbReference>
<reference evidence="2 3" key="1">
    <citation type="submission" date="2021-06" db="EMBL/GenBank/DDBJ databases">
        <title>Ulceroglandular infection and bacteremia caused by Francisella salimarina in an immunocompromised patient, France.</title>
        <authorList>
            <person name="Hennebique A."/>
            <person name="Caspar Y."/>
            <person name="Maurin M."/>
            <person name="Boisset S."/>
            <person name="Pelloux I."/>
            <person name="Gallego-Hernanz M.P."/>
            <person name="Burucoa C."/>
            <person name="Cazenave-Roblot F."/>
            <person name="Plouzeau C."/>
            <person name="Rammaert B."/>
        </authorList>
    </citation>
    <scope>NUCLEOTIDE SEQUENCE [LARGE SCALE GENOMIC DNA]</scope>
    <source>
        <strain evidence="2 3">CHUGA-F75</strain>
    </source>
</reference>
<dbReference type="RefSeq" id="WP_146421815.1">
    <property type="nucleotide sequence ID" value="NZ_CP076680.1"/>
</dbReference>
<feature type="chain" id="PRO_5042612613" evidence="1">
    <location>
        <begin position="22"/>
        <end position="137"/>
    </location>
</feature>
<keyword evidence="1" id="KW-0732">Signal</keyword>
<dbReference type="KEGG" id="fsr:KQR59_01840"/>